<dbReference type="Gene3D" id="3.40.50.150">
    <property type="entry name" value="Vaccinia Virus protein VP39"/>
    <property type="match status" value="1"/>
</dbReference>
<dbReference type="GO" id="GO:0008168">
    <property type="term" value="F:methyltransferase activity"/>
    <property type="evidence" value="ECO:0007669"/>
    <property type="project" value="UniProtKB-KW"/>
</dbReference>
<dbReference type="CDD" id="cd02440">
    <property type="entry name" value="AdoMet_MTases"/>
    <property type="match status" value="1"/>
</dbReference>
<keyword evidence="1" id="KW-0808">Transferase</keyword>
<evidence type="ECO:0000313" key="1">
    <source>
        <dbReference type="EMBL" id="TDD50694.1"/>
    </source>
</evidence>
<comment type="caution">
    <text evidence="1">The sequence shown here is derived from an EMBL/GenBank/DDBJ whole genome shotgun (WGS) entry which is preliminary data.</text>
</comment>
<dbReference type="EMBL" id="SMKX01000119">
    <property type="protein sequence ID" value="TDD50694.1"/>
    <property type="molecule type" value="Genomic_DNA"/>
</dbReference>
<evidence type="ECO:0000313" key="2">
    <source>
        <dbReference type="Proteomes" id="UP000295124"/>
    </source>
</evidence>
<dbReference type="RefSeq" id="WP_132173683.1">
    <property type="nucleotide sequence ID" value="NZ_SMKX01000119.1"/>
</dbReference>
<accession>A0A4R4Z172</accession>
<dbReference type="InterPro" id="IPR029063">
    <property type="entry name" value="SAM-dependent_MTases_sf"/>
</dbReference>
<dbReference type="OrthoDB" id="1490595at2"/>
<dbReference type="Pfam" id="PF13489">
    <property type="entry name" value="Methyltransf_23"/>
    <property type="match status" value="1"/>
</dbReference>
<name>A0A4R4Z172_9ACTN</name>
<proteinExistence type="predicted"/>
<dbReference type="SUPFAM" id="SSF53335">
    <property type="entry name" value="S-adenosyl-L-methionine-dependent methyltransferases"/>
    <property type="match status" value="1"/>
</dbReference>
<keyword evidence="2" id="KW-1185">Reference proteome</keyword>
<dbReference type="Gene3D" id="2.20.25.110">
    <property type="entry name" value="S-adenosyl-L-methionine-dependent methyltransferases"/>
    <property type="match status" value="1"/>
</dbReference>
<dbReference type="Proteomes" id="UP000295124">
    <property type="component" value="Unassembled WGS sequence"/>
</dbReference>
<organism evidence="1 2">
    <name type="scientific">Kribbella antibiotica</name>
    <dbReference type="NCBI Taxonomy" id="190195"/>
    <lineage>
        <taxon>Bacteria</taxon>
        <taxon>Bacillati</taxon>
        <taxon>Actinomycetota</taxon>
        <taxon>Actinomycetes</taxon>
        <taxon>Propionibacteriales</taxon>
        <taxon>Kribbellaceae</taxon>
        <taxon>Kribbella</taxon>
    </lineage>
</organism>
<reference evidence="1 2" key="1">
    <citation type="submission" date="2019-03" db="EMBL/GenBank/DDBJ databases">
        <title>Draft genome sequences of novel Actinobacteria.</title>
        <authorList>
            <person name="Sahin N."/>
            <person name="Ay H."/>
            <person name="Saygin H."/>
        </authorList>
    </citation>
    <scope>NUCLEOTIDE SEQUENCE [LARGE SCALE GENOMIC DNA]</scope>
    <source>
        <strain evidence="1 2">JCM 13523</strain>
    </source>
</reference>
<dbReference type="GO" id="GO:0032259">
    <property type="term" value="P:methylation"/>
    <property type="evidence" value="ECO:0007669"/>
    <property type="project" value="UniProtKB-KW"/>
</dbReference>
<sequence length="247" mass="27338">MDWAKNFYSETGRWWAKAEARIGDRDHHRVAQLHEYAGKQPHRVLELGPGYGTTAAVTANAGHTVTAVELSDRATVASAFAAEVTGGTMTVINDDFYAVQLEGPFDVVSYWNGFGIGSDADQRRLLTRIAAEWLRPGGVALIDVSNPFVWASWHGDEEHLMPNPEQGYEHELYETTTFDPITSTATDTWWRADLPEEKHSQHLRCYTPADLALLVAGTGLTLTTVVGDPAGLLKDQHEYLAVLHHEV</sequence>
<keyword evidence="1" id="KW-0489">Methyltransferase</keyword>
<protein>
    <submittedName>
        <fullName evidence="1">Class I SAM-dependent methyltransferase</fullName>
    </submittedName>
</protein>
<gene>
    <name evidence="1" type="ORF">E1263_30675</name>
</gene>
<dbReference type="AlphaFoldDB" id="A0A4R4Z172"/>